<proteinExistence type="predicted"/>
<feature type="transmembrane region" description="Helical" evidence="1">
    <location>
        <begin position="92"/>
        <end position="113"/>
    </location>
</feature>
<protein>
    <submittedName>
        <fullName evidence="2">Uncharacterized protein</fullName>
    </submittedName>
</protein>
<keyword evidence="1" id="KW-1133">Transmembrane helix</keyword>
<keyword evidence="1" id="KW-0812">Transmembrane</keyword>
<dbReference type="GeneID" id="66857097"/>
<evidence type="ECO:0000313" key="3">
    <source>
        <dbReference type="Proteomes" id="UP000829494"/>
    </source>
</evidence>
<keyword evidence="3" id="KW-1185">Reference proteome</keyword>
<reference evidence="2 3" key="1">
    <citation type="submission" date="2022-03" db="EMBL/GenBank/DDBJ databases">
        <title>Complete genome of Streptomyces rimosus ssp. rimosus R7 (=ATCC 10970).</title>
        <authorList>
            <person name="Beganovic S."/>
            <person name="Ruckert C."/>
            <person name="Busche T."/>
            <person name="Kalinowski J."/>
            <person name="Wittmann C."/>
        </authorList>
    </citation>
    <scope>NUCLEOTIDE SEQUENCE [LARGE SCALE GENOMIC DNA]</scope>
    <source>
        <strain evidence="2 3">R7</strain>
    </source>
</reference>
<gene>
    <name evidence="2" type="ORF">SRIMR7_16730</name>
</gene>
<sequence>MTREDLAGMLGEQTSACGAARAALLGGGDFIVWDGMTPADRLAHVYRARLRRTVRRGQPTQSLAATVKTLEAAGQDPLRIGRIDTADRSWSFLLFLDAAATAVLACTGVALGARPTSGADLL</sequence>
<evidence type="ECO:0000256" key="1">
    <source>
        <dbReference type="SAM" id="Phobius"/>
    </source>
</evidence>
<dbReference type="EMBL" id="CP094298">
    <property type="protein sequence ID" value="UNZ03807.1"/>
    <property type="molecule type" value="Genomic_DNA"/>
</dbReference>
<accession>A0ABY3Z2R5</accession>
<dbReference type="Proteomes" id="UP000829494">
    <property type="component" value="Chromosome"/>
</dbReference>
<dbReference type="RefSeq" id="WP_003983052.1">
    <property type="nucleotide sequence ID" value="NZ_CP043497.1"/>
</dbReference>
<name>A0ABY3Z2R5_STRRM</name>
<keyword evidence="1" id="KW-0472">Membrane</keyword>
<evidence type="ECO:0000313" key="2">
    <source>
        <dbReference type="EMBL" id="UNZ03807.1"/>
    </source>
</evidence>
<organism evidence="2 3">
    <name type="scientific">Streptomyces rimosus subsp. rimosus</name>
    <dbReference type="NCBI Taxonomy" id="132474"/>
    <lineage>
        <taxon>Bacteria</taxon>
        <taxon>Bacillati</taxon>
        <taxon>Actinomycetota</taxon>
        <taxon>Actinomycetes</taxon>
        <taxon>Kitasatosporales</taxon>
        <taxon>Streptomycetaceae</taxon>
        <taxon>Streptomyces</taxon>
    </lineage>
</organism>